<evidence type="ECO:0000256" key="8">
    <source>
        <dbReference type="ARBA" id="ARBA00022989"/>
    </source>
</evidence>
<evidence type="ECO:0000259" key="13">
    <source>
        <dbReference type="PROSITE" id="PS51003"/>
    </source>
</evidence>
<accession>A0A3B1DAR0</accession>
<evidence type="ECO:0000256" key="4">
    <source>
        <dbReference type="ARBA" id="ARBA00022660"/>
    </source>
</evidence>
<keyword evidence="6" id="KW-0479">Metal-binding</keyword>
<evidence type="ECO:0000256" key="3">
    <source>
        <dbReference type="ARBA" id="ARBA00022617"/>
    </source>
</evidence>
<dbReference type="Gene3D" id="1.20.810.10">
    <property type="entry name" value="Cytochrome Bc1 Complex, Chain C"/>
    <property type="match status" value="1"/>
</dbReference>
<feature type="transmembrane region" description="Helical" evidence="11">
    <location>
        <begin position="120"/>
        <end position="140"/>
    </location>
</feature>
<feature type="domain" description="Cytochrome b/b6 N-terminal region profile" evidence="12">
    <location>
        <begin position="5"/>
        <end position="217"/>
    </location>
</feature>
<organism evidence="14">
    <name type="scientific">hydrothermal vent metagenome</name>
    <dbReference type="NCBI Taxonomy" id="652676"/>
    <lineage>
        <taxon>unclassified sequences</taxon>
        <taxon>metagenomes</taxon>
        <taxon>ecological metagenomes</taxon>
    </lineage>
</organism>
<dbReference type="EC" id="1.10.2.2" evidence="14"/>
<feature type="transmembrane region" description="Helical" evidence="11">
    <location>
        <begin position="34"/>
        <end position="62"/>
    </location>
</feature>
<evidence type="ECO:0000259" key="12">
    <source>
        <dbReference type="PROSITE" id="PS51002"/>
    </source>
</evidence>
<feature type="transmembrane region" description="Helical" evidence="11">
    <location>
        <begin position="186"/>
        <end position="208"/>
    </location>
</feature>
<dbReference type="PROSITE" id="PS51002">
    <property type="entry name" value="CYTB_NTER"/>
    <property type="match status" value="1"/>
</dbReference>
<dbReference type="SUPFAM" id="SSF81648">
    <property type="entry name" value="a domain/subunit of cytochrome bc1 complex (Ubiquinol-cytochrome c reductase)"/>
    <property type="match status" value="1"/>
</dbReference>
<dbReference type="EMBL" id="UOGH01000282">
    <property type="protein sequence ID" value="VAX33048.1"/>
    <property type="molecule type" value="Genomic_DNA"/>
</dbReference>
<name>A0A3B1DAR0_9ZZZZ</name>
<dbReference type="GO" id="GO:0009055">
    <property type="term" value="F:electron transfer activity"/>
    <property type="evidence" value="ECO:0007669"/>
    <property type="project" value="InterPro"/>
</dbReference>
<keyword evidence="3" id="KW-0349">Heme</keyword>
<comment type="subcellular location">
    <subcellularLocation>
        <location evidence="1">Membrane</location>
        <topology evidence="1">Multi-pass membrane protein</topology>
    </subcellularLocation>
</comment>
<keyword evidence="10 11" id="KW-0472">Membrane</keyword>
<keyword evidence="9" id="KW-0408">Iron</keyword>
<evidence type="ECO:0000256" key="1">
    <source>
        <dbReference type="ARBA" id="ARBA00004141"/>
    </source>
</evidence>
<dbReference type="InterPro" id="IPR036150">
    <property type="entry name" value="Cyt_b/b6_C_sf"/>
</dbReference>
<reference evidence="14" key="1">
    <citation type="submission" date="2018-06" db="EMBL/GenBank/DDBJ databases">
        <authorList>
            <person name="Zhirakovskaya E."/>
        </authorList>
    </citation>
    <scope>NUCLEOTIDE SEQUENCE</scope>
</reference>
<sequence length="364" mass="41796">MWQRIKNGLEARIGLEDLINTKLKSYTVPRNTNIFYTLGGVALVAFIIQAISGFFLLIYYVPHSEHAFRSVQYIMTVAPFGWLFRLMHVVGSNLMVAVIFLHMLSVFFMGSYKKPRELTWIVGWLMLLVTLTFCLSGYLLPWSQLSYWTTTVVTAMPTAFPYVGDYIANLLRGGEFVSGITLNRFFALHVAFLPPLLVGLMVIHVFLIRRIGLSSPPFDASAEEAKPWTEYRHVSYPDGNSFYPYFVLKELYMVALYLVAIFFVITFVPTLFLPEASNIPANPLRTPAYIKPQWYFLAPYQMLKLIPNKFLGISMQIVLIGTFLLWPFFDTKKERNILKRPLLLATFTASLLLWVVLTMWGRSS</sequence>
<feature type="transmembrane region" description="Helical" evidence="11">
    <location>
        <begin position="251"/>
        <end position="273"/>
    </location>
</feature>
<dbReference type="PANTHER" id="PTHR19271:SF16">
    <property type="entry name" value="CYTOCHROME B"/>
    <property type="match status" value="1"/>
</dbReference>
<evidence type="ECO:0000256" key="10">
    <source>
        <dbReference type="ARBA" id="ARBA00023136"/>
    </source>
</evidence>
<dbReference type="Pfam" id="PF00033">
    <property type="entry name" value="Cytochrome_B"/>
    <property type="match status" value="1"/>
</dbReference>
<dbReference type="InterPro" id="IPR048259">
    <property type="entry name" value="Cytochrome_b_N_euk/bac"/>
</dbReference>
<evidence type="ECO:0000256" key="2">
    <source>
        <dbReference type="ARBA" id="ARBA00022448"/>
    </source>
</evidence>
<evidence type="ECO:0000256" key="6">
    <source>
        <dbReference type="ARBA" id="ARBA00022723"/>
    </source>
</evidence>
<dbReference type="PANTHER" id="PTHR19271">
    <property type="entry name" value="CYTOCHROME B"/>
    <property type="match status" value="1"/>
</dbReference>
<keyword evidence="5 11" id="KW-0812">Transmembrane</keyword>
<dbReference type="Pfam" id="PF00032">
    <property type="entry name" value="Cytochrom_B_C"/>
    <property type="match status" value="1"/>
</dbReference>
<feature type="transmembrane region" description="Helical" evidence="11">
    <location>
        <begin position="82"/>
        <end position="108"/>
    </location>
</feature>
<dbReference type="AlphaFoldDB" id="A0A3B1DAR0"/>
<evidence type="ECO:0000313" key="14">
    <source>
        <dbReference type="EMBL" id="VAX33048.1"/>
    </source>
</evidence>
<gene>
    <name evidence="14" type="ORF">MNBD_NITROSPIRAE02-590</name>
</gene>
<dbReference type="InterPro" id="IPR005798">
    <property type="entry name" value="Cyt_b/b6_C"/>
</dbReference>
<evidence type="ECO:0000256" key="9">
    <source>
        <dbReference type="ARBA" id="ARBA00023004"/>
    </source>
</evidence>
<evidence type="ECO:0000256" key="7">
    <source>
        <dbReference type="ARBA" id="ARBA00022982"/>
    </source>
</evidence>
<proteinExistence type="predicted"/>
<keyword evidence="2" id="KW-0813">Transport</keyword>
<keyword evidence="7" id="KW-0249">Electron transport</keyword>
<evidence type="ECO:0000256" key="5">
    <source>
        <dbReference type="ARBA" id="ARBA00022692"/>
    </source>
</evidence>
<dbReference type="InterPro" id="IPR027387">
    <property type="entry name" value="Cytb/b6-like_sf"/>
</dbReference>
<dbReference type="GO" id="GO:0022904">
    <property type="term" value="P:respiratory electron transport chain"/>
    <property type="evidence" value="ECO:0007669"/>
    <property type="project" value="InterPro"/>
</dbReference>
<protein>
    <submittedName>
        <fullName evidence="14">Ubiquinol-cytochrome C reductase, cytochrome B subunit</fullName>
        <ecNumber evidence="14">1.10.2.2</ecNumber>
    </submittedName>
</protein>
<dbReference type="SUPFAM" id="SSF81342">
    <property type="entry name" value="Transmembrane di-heme cytochromes"/>
    <property type="match status" value="1"/>
</dbReference>
<keyword evidence="14" id="KW-0560">Oxidoreductase</keyword>
<dbReference type="InterPro" id="IPR016174">
    <property type="entry name" value="Di-haem_cyt_TM"/>
</dbReference>
<dbReference type="PROSITE" id="PS51003">
    <property type="entry name" value="CYTB_CTER"/>
    <property type="match status" value="1"/>
</dbReference>
<keyword evidence="4" id="KW-0679">Respiratory chain</keyword>
<dbReference type="CDD" id="cd00284">
    <property type="entry name" value="Cytochrome_b_N"/>
    <property type="match status" value="1"/>
</dbReference>
<dbReference type="GO" id="GO:0016491">
    <property type="term" value="F:oxidoreductase activity"/>
    <property type="evidence" value="ECO:0007669"/>
    <property type="project" value="UniProtKB-KW"/>
</dbReference>
<keyword evidence="8 11" id="KW-1133">Transmembrane helix</keyword>
<dbReference type="InterPro" id="IPR005797">
    <property type="entry name" value="Cyt_b/b6_N"/>
</dbReference>
<evidence type="ECO:0000256" key="11">
    <source>
        <dbReference type="SAM" id="Phobius"/>
    </source>
</evidence>
<feature type="transmembrane region" description="Helical" evidence="11">
    <location>
        <begin position="310"/>
        <end position="329"/>
    </location>
</feature>
<feature type="transmembrane region" description="Helical" evidence="11">
    <location>
        <begin position="341"/>
        <end position="361"/>
    </location>
</feature>
<dbReference type="GO" id="GO:0016020">
    <property type="term" value="C:membrane"/>
    <property type="evidence" value="ECO:0007669"/>
    <property type="project" value="UniProtKB-SubCell"/>
</dbReference>
<dbReference type="GO" id="GO:0046872">
    <property type="term" value="F:metal ion binding"/>
    <property type="evidence" value="ECO:0007669"/>
    <property type="project" value="UniProtKB-KW"/>
</dbReference>
<feature type="domain" description="Cytochrome b/b6 C-terminal region profile" evidence="13">
    <location>
        <begin position="232"/>
        <end position="364"/>
    </location>
</feature>